<dbReference type="EMBL" id="JBHUHO010000005">
    <property type="protein sequence ID" value="MFD2114432.1"/>
    <property type="molecule type" value="Genomic_DNA"/>
</dbReference>
<dbReference type="InterPro" id="IPR023042">
    <property type="entry name" value="Peptidase_M17_leu_NH2_pept"/>
</dbReference>
<dbReference type="PANTHER" id="PTHR11963">
    <property type="entry name" value="LEUCINE AMINOPEPTIDASE-RELATED"/>
    <property type="match status" value="1"/>
</dbReference>
<dbReference type="InterPro" id="IPR043472">
    <property type="entry name" value="Macro_dom-like"/>
</dbReference>
<keyword evidence="8" id="KW-0963">Cytoplasm</keyword>
<proteinExistence type="inferred from homology"/>
<feature type="binding site" evidence="8">
    <location>
        <position position="372"/>
    </location>
    <ligand>
        <name>Mn(2+)</name>
        <dbReference type="ChEBI" id="CHEBI:29035"/>
        <label>1</label>
    </ligand>
</feature>
<dbReference type="NCBIfam" id="NF002073">
    <property type="entry name" value="PRK00913.1-2"/>
    <property type="match status" value="1"/>
</dbReference>
<comment type="catalytic activity">
    <reaction evidence="2 8">
        <text>Release of an N-terminal amino acid, preferentially leucine, but not glutamic or aspartic acids.</text>
        <dbReference type="EC" id="3.4.11.10"/>
    </reaction>
</comment>
<dbReference type="SUPFAM" id="SSF53187">
    <property type="entry name" value="Zn-dependent exopeptidases"/>
    <property type="match status" value="1"/>
</dbReference>
<keyword evidence="6 8" id="KW-0378">Hydrolase</keyword>
<keyword evidence="8" id="KW-0479">Metal-binding</keyword>
<accession>A0ABW4YFH0</accession>
<dbReference type="InterPro" id="IPR011356">
    <property type="entry name" value="Leucine_aapep/pepB"/>
</dbReference>
<evidence type="ECO:0000256" key="2">
    <source>
        <dbReference type="ARBA" id="ARBA00000967"/>
    </source>
</evidence>
<organism evidence="10 11">
    <name type="scientific">Paenibacillus yanchengensis</name>
    <dbReference type="NCBI Taxonomy" id="2035833"/>
    <lineage>
        <taxon>Bacteria</taxon>
        <taxon>Bacillati</taxon>
        <taxon>Bacillota</taxon>
        <taxon>Bacilli</taxon>
        <taxon>Bacillales</taxon>
        <taxon>Paenibacillaceae</taxon>
        <taxon>Paenibacillus</taxon>
    </lineage>
</organism>
<dbReference type="Gene3D" id="3.40.220.10">
    <property type="entry name" value="Leucine Aminopeptidase, subunit E, domain 1"/>
    <property type="match status" value="1"/>
</dbReference>
<feature type="binding site" evidence="8">
    <location>
        <position position="288"/>
    </location>
    <ligand>
        <name>Mn(2+)</name>
        <dbReference type="ChEBI" id="CHEBI:29035"/>
        <label>2</label>
    </ligand>
</feature>
<dbReference type="PROSITE" id="PS00631">
    <property type="entry name" value="CYTOSOL_AP"/>
    <property type="match status" value="1"/>
</dbReference>
<comment type="caution">
    <text evidence="10">The sequence shown here is derived from an EMBL/GenBank/DDBJ whole genome shotgun (WGS) entry which is preliminary data.</text>
</comment>
<dbReference type="InterPro" id="IPR008283">
    <property type="entry name" value="Peptidase_M17_N"/>
</dbReference>
<evidence type="ECO:0000313" key="10">
    <source>
        <dbReference type="EMBL" id="MFD2114432.1"/>
    </source>
</evidence>
<evidence type="ECO:0000256" key="4">
    <source>
        <dbReference type="ARBA" id="ARBA00022438"/>
    </source>
</evidence>
<dbReference type="GO" id="GO:0004177">
    <property type="term" value="F:aminopeptidase activity"/>
    <property type="evidence" value="ECO:0007669"/>
    <property type="project" value="UniProtKB-KW"/>
</dbReference>
<feature type="binding site" evidence="8">
    <location>
        <position position="370"/>
    </location>
    <ligand>
        <name>Mn(2+)</name>
        <dbReference type="ChEBI" id="CHEBI:29035"/>
        <label>1</label>
    </ligand>
</feature>
<feature type="binding site" evidence="8">
    <location>
        <position position="311"/>
    </location>
    <ligand>
        <name>Mn(2+)</name>
        <dbReference type="ChEBI" id="CHEBI:29035"/>
        <label>2</label>
    </ligand>
</feature>
<dbReference type="PANTHER" id="PTHR11963:SF23">
    <property type="entry name" value="CYTOSOL AMINOPEPTIDASE"/>
    <property type="match status" value="1"/>
</dbReference>
<evidence type="ECO:0000256" key="1">
    <source>
        <dbReference type="ARBA" id="ARBA00000135"/>
    </source>
</evidence>
<dbReference type="HAMAP" id="MF_00181">
    <property type="entry name" value="Cytosol_peptidase_M17"/>
    <property type="match status" value="1"/>
</dbReference>
<comment type="subcellular location">
    <subcellularLocation>
        <location evidence="8">Cytoplasm</location>
    </subcellularLocation>
</comment>
<dbReference type="SUPFAM" id="SSF52949">
    <property type="entry name" value="Macro domain-like"/>
    <property type="match status" value="1"/>
</dbReference>
<evidence type="ECO:0000256" key="8">
    <source>
        <dbReference type="HAMAP-Rule" id="MF_00181"/>
    </source>
</evidence>
<dbReference type="NCBIfam" id="NF002083">
    <property type="entry name" value="PRK00913.3-5"/>
    <property type="match status" value="1"/>
</dbReference>
<keyword evidence="8" id="KW-0464">Manganese</keyword>
<reference evidence="11" key="1">
    <citation type="journal article" date="2019" name="Int. J. Syst. Evol. Microbiol.">
        <title>The Global Catalogue of Microorganisms (GCM) 10K type strain sequencing project: providing services to taxonomists for standard genome sequencing and annotation.</title>
        <authorList>
            <consortium name="The Broad Institute Genomics Platform"/>
            <consortium name="The Broad Institute Genome Sequencing Center for Infectious Disease"/>
            <person name="Wu L."/>
            <person name="Ma J."/>
        </authorList>
    </citation>
    <scope>NUCLEOTIDE SEQUENCE [LARGE SCALE GENOMIC DNA]</scope>
    <source>
        <strain evidence="11">GH52</strain>
    </source>
</reference>
<dbReference type="PRINTS" id="PR00481">
    <property type="entry name" value="LAMNOPPTDASE"/>
</dbReference>
<keyword evidence="11" id="KW-1185">Reference proteome</keyword>
<feature type="active site" evidence="8">
    <location>
        <position position="374"/>
    </location>
</feature>
<feature type="active site" evidence="8">
    <location>
        <position position="300"/>
    </location>
</feature>
<dbReference type="EC" id="3.4.11.1" evidence="8"/>
<dbReference type="InterPro" id="IPR000819">
    <property type="entry name" value="Peptidase_M17_C"/>
</dbReference>
<evidence type="ECO:0000313" key="11">
    <source>
        <dbReference type="Proteomes" id="UP001597362"/>
    </source>
</evidence>
<name>A0ABW4YFH0_9BACL</name>
<dbReference type="RefSeq" id="WP_377769416.1">
    <property type="nucleotide sequence ID" value="NZ_JBHUHO010000005.1"/>
</dbReference>
<keyword evidence="5 8" id="KW-0645">Protease</keyword>
<dbReference type="Proteomes" id="UP001597362">
    <property type="component" value="Unassembled WGS sequence"/>
</dbReference>
<evidence type="ECO:0000256" key="3">
    <source>
        <dbReference type="ARBA" id="ARBA00009528"/>
    </source>
</evidence>
<dbReference type="CDD" id="cd00433">
    <property type="entry name" value="Peptidase_M17"/>
    <property type="match status" value="1"/>
</dbReference>
<dbReference type="Pfam" id="PF02789">
    <property type="entry name" value="Peptidase_M17_N"/>
    <property type="match status" value="1"/>
</dbReference>
<gene>
    <name evidence="8" type="primary">pepA</name>
    <name evidence="10" type="ORF">ACFSJH_01515</name>
</gene>
<feature type="binding site" evidence="8">
    <location>
        <position position="293"/>
    </location>
    <ligand>
        <name>Mn(2+)</name>
        <dbReference type="ChEBI" id="CHEBI:29035"/>
        <label>2</label>
    </ligand>
</feature>
<evidence type="ECO:0000256" key="5">
    <source>
        <dbReference type="ARBA" id="ARBA00022670"/>
    </source>
</evidence>
<evidence type="ECO:0000259" key="9">
    <source>
        <dbReference type="PROSITE" id="PS00631"/>
    </source>
</evidence>
<protein>
    <recommendedName>
        <fullName evidence="8">Probable cytosol aminopeptidase</fullName>
        <ecNumber evidence="8">3.4.11.1</ecNumber>
    </recommendedName>
    <alternativeName>
        <fullName evidence="8">Leucine aminopeptidase</fullName>
        <shortName evidence="8">LAP</shortName>
        <ecNumber evidence="8">3.4.11.10</ecNumber>
    </alternativeName>
    <alternativeName>
        <fullName evidence="8">Leucyl aminopeptidase</fullName>
    </alternativeName>
</protein>
<keyword evidence="4 8" id="KW-0031">Aminopeptidase</keyword>
<comment type="similarity">
    <text evidence="3 8">Belongs to the peptidase M17 family.</text>
</comment>
<dbReference type="Gene3D" id="3.40.630.10">
    <property type="entry name" value="Zn peptidases"/>
    <property type="match status" value="1"/>
</dbReference>
<comment type="cofactor">
    <cofactor evidence="8">
        <name>Mn(2+)</name>
        <dbReference type="ChEBI" id="CHEBI:29035"/>
    </cofactor>
    <text evidence="8">Binds 2 manganese ions per subunit.</text>
</comment>
<feature type="binding site" evidence="8">
    <location>
        <position position="293"/>
    </location>
    <ligand>
        <name>Mn(2+)</name>
        <dbReference type="ChEBI" id="CHEBI:29035"/>
        <label>1</label>
    </ligand>
</feature>
<comment type="function">
    <text evidence="7 8">Presumably involved in the processing and regular turnover of intracellular proteins. Catalyzes the removal of unsubstituted N-terminal amino acids from various peptides.</text>
</comment>
<evidence type="ECO:0000256" key="6">
    <source>
        <dbReference type="ARBA" id="ARBA00022801"/>
    </source>
</evidence>
<dbReference type="Pfam" id="PF00883">
    <property type="entry name" value="Peptidase_M17"/>
    <property type="match status" value="1"/>
</dbReference>
<sequence>MQTTLMYQENEQLEQSVDVIVYVVTKNSIDHMATEPLTSVAAINEQVQKAIVSGQFKCASEATLTLPTYGMLSANYVVFAYLENREDMYLEAWRVMAAGVARAAKAIQAKTIQLILKESIFAEVEQNMGTISVEDSAAIVQAVMEGLLLTLHTRVAWKKEMDERFVLDKLTLVPEWADEEVVPTWFDQAAWEQAMNRAQVITEAVGFARDLVNKPGNELTPELLAEEAERIALELELDIEVMDEWTAAELGMGGLLGVGQGSVNPPRMIVMHYRGNPDSEEVYGLVGKGITFDTGGISLKTAAGMEEMISDMGGAAAVLSAIKALATLKAAINVVVVIPTAENMPSDRALKPGDVIQTMSGYTVEVVNTDAEGRLVLADGLTVAIARGATKIIDVATLTGAVSVAIGIEASAAITNNEPLLLQLIAASNKTGERIWPLPAYDEYKKLLKSEAADLKNVGGRQAGTITGGLFVGHFAENLPWVHLDIAGTAWLGSNRKYETKGGTGVMVRTLVELLSTSL</sequence>
<feature type="binding site" evidence="8">
    <location>
        <position position="372"/>
    </location>
    <ligand>
        <name>Mn(2+)</name>
        <dbReference type="ChEBI" id="CHEBI:29035"/>
        <label>2</label>
    </ligand>
</feature>
<feature type="domain" description="Cytosol aminopeptidase" evidence="9">
    <location>
        <begin position="368"/>
        <end position="375"/>
    </location>
</feature>
<comment type="catalytic activity">
    <reaction evidence="1 8">
        <text>Release of an N-terminal amino acid, Xaa-|-Yaa-, in which Xaa is preferably Leu, but may be other amino acids including Pro although not Arg or Lys, and Yaa may be Pro. Amino acid amides and methyl esters are also readily hydrolyzed, but rates on arylamides are exceedingly low.</text>
        <dbReference type="EC" id="3.4.11.1"/>
    </reaction>
</comment>
<dbReference type="EC" id="3.4.11.10" evidence="8"/>
<evidence type="ECO:0000256" key="7">
    <source>
        <dbReference type="ARBA" id="ARBA00049972"/>
    </source>
</evidence>